<dbReference type="GO" id="GO:0008831">
    <property type="term" value="F:dTDP-4-dehydrorhamnose reductase activity"/>
    <property type="evidence" value="ECO:0007669"/>
    <property type="project" value="UniProtKB-EC"/>
</dbReference>
<keyword evidence="6 9" id="KW-0560">Oxidoreductase</keyword>
<comment type="catalytic activity">
    <reaction evidence="5 6">
        <text>dTDP-beta-L-rhamnose + NADP(+) = dTDP-4-dehydro-beta-L-rhamnose + NADPH + H(+)</text>
        <dbReference type="Rhea" id="RHEA:21796"/>
        <dbReference type="ChEBI" id="CHEBI:15378"/>
        <dbReference type="ChEBI" id="CHEBI:57510"/>
        <dbReference type="ChEBI" id="CHEBI:57783"/>
        <dbReference type="ChEBI" id="CHEBI:58349"/>
        <dbReference type="ChEBI" id="CHEBI:62830"/>
        <dbReference type="EC" id="1.1.1.133"/>
    </reaction>
</comment>
<evidence type="ECO:0000313" key="10">
    <source>
        <dbReference type="Proteomes" id="UP000642488"/>
    </source>
</evidence>
<accession>A0A934MDW3</accession>
<dbReference type="EMBL" id="JAEKPD010000022">
    <property type="protein sequence ID" value="MBJ3764343.1"/>
    <property type="molecule type" value="Genomic_DNA"/>
</dbReference>
<dbReference type="Gene3D" id="3.90.25.10">
    <property type="entry name" value="UDP-galactose 4-epimerase, domain 1"/>
    <property type="match status" value="1"/>
</dbReference>
<dbReference type="InterPro" id="IPR029903">
    <property type="entry name" value="RmlD-like-bd"/>
</dbReference>
<evidence type="ECO:0000256" key="4">
    <source>
        <dbReference type="ARBA" id="ARBA00017099"/>
    </source>
</evidence>
<dbReference type="PANTHER" id="PTHR10491:SF4">
    <property type="entry name" value="METHIONINE ADENOSYLTRANSFERASE 2 SUBUNIT BETA"/>
    <property type="match status" value="1"/>
</dbReference>
<evidence type="ECO:0000256" key="7">
    <source>
        <dbReference type="SAM" id="MobiDB-lite"/>
    </source>
</evidence>
<evidence type="ECO:0000256" key="6">
    <source>
        <dbReference type="RuleBase" id="RU364082"/>
    </source>
</evidence>
<dbReference type="InterPro" id="IPR005913">
    <property type="entry name" value="dTDP_dehydrorham_reduct"/>
</dbReference>
<organism evidence="9 10">
    <name type="scientific">Palleronia pontilimi</name>
    <dbReference type="NCBI Taxonomy" id="1964209"/>
    <lineage>
        <taxon>Bacteria</taxon>
        <taxon>Pseudomonadati</taxon>
        <taxon>Pseudomonadota</taxon>
        <taxon>Alphaproteobacteria</taxon>
        <taxon>Rhodobacterales</taxon>
        <taxon>Roseobacteraceae</taxon>
        <taxon>Palleronia</taxon>
    </lineage>
</organism>
<dbReference type="NCBIfam" id="TIGR01214">
    <property type="entry name" value="rmlD"/>
    <property type="match status" value="1"/>
</dbReference>
<comment type="cofactor">
    <cofactor evidence="6">
        <name>Mg(2+)</name>
        <dbReference type="ChEBI" id="CHEBI:18420"/>
    </cofactor>
    <text evidence="6">Binds 1 Mg(2+) ion per monomer.</text>
</comment>
<evidence type="ECO:0000256" key="2">
    <source>
        <dbReference type="ARBA" id="ARBA00010944"/>
    </source>
</evidence>
<dbReference type="AlphaFoldDB" id="A0A934MDW3"/>
<comment type="caution">
    <text evidence="9">The sequence shown here is derived from an EMBL/GenBank/DDBJ whole genome shotgun (WGS) entry which is preliminary data.</text>
</comment>
<dbReference type="Gene3D" id="3.40.50.720">
    <property type="entry name" value="NAD(P)-binding Rossmann-like Domain"/>
    <property type="match status" value="1"/>
</dbReference>
<evidence type="ECO:0000313" key="9">
    <source>
        <dbReference type="EMBL" id="MBJ3764343.1"/>
    </source>
</evidence>
<evidence type="ECO:0000256" key="1">
    <source>
        <dbReference type="ARBA" id="ARBA00004781"/>
    </source>
</evidence>
<sequence>MVPGERTLVAHTAGPRQRGRQAGAGGVKVLVFGVSGQVATHLNQHDWVTGLGREQADLSDSETCAAIIRDSDADAIINAAAYTAVDRAESEPDLARRVNATTPGAMAQAAADRDIPFLHISTDYVFDGQGEDPFRPDASPGPLNVYGRTKLAGEEAVRGAGGRHAILRTSWVFSAHGMNFAKSMLRLPETRDALTIVEDQIGGPTPAGAIADALMIMARAIADGQGGGTYPFAGAPDTSWKCLARETFVAAGRDVKIIGIPTADYPTPARRPLNSRLDCSDLASDFGVTRPDWKAALRDIVKELT</sequence>
<comment type="function">
    <text evidence="6">Catalyzes the reduction of dTDP-6-deoxy-L-lyxo-4-hexulose to yield dTDP-L-rhamnose.</text>
</comment>
<proteinExistence type="inferred from homology"/>
<protein>
    <recommendedName>
        <fullName evidence="4 6">dTDP-4-dehydrorhamnose reductase</fullName>
        <ecNumber evidence="3 6">1.1.1.133</ecNumber>
    </recommendedName>
</protein>
<keyword evidence="10" id="KW-1185">Reference proteome</keyword>
<dbReference type="Pfam" id="PF04321">
    <property type="entry name" value="RmlD_sub_bind"/>
    <property type="match status" value="1"/>
</dbReference>
<comment type="similarity">
    <text evidence="2 6">Belongs to the dTDP-4-dehydrorhamnose reductase family.</text>
</comment>
<name>A0A934MDW3_9RHOB</name>
<keyword evidence="6" id="KW-0521">NADP</keyword>
<feature type="domain" description="RmlD-like substrate binding" evidence="8">
    <location>
        <begin position="28"/>
        <end position="304"/>
    </location>
</feature>
<dbReference type="PANTHER" id="PTHR10491">
    <property type="entry name" value="DTDP-4-DEHYDRORHAMNOSE REDUCTASE"/>
    <property type="match status" value="1"/>
</dbReference>
<gene>
    <name evidence="9" type="primary">rfbD</name>
    <name evidence="9" type="ORF">ILP92_16500</name>
</gene>
<comment type="pathway">
    <text evidence="1 6">Carbohydrate biosynthesis; dTDP-L-rhamnose biosynthesis.</text>
</comment>
<dbReference type="SUPFAM" id="SSF51735">
    <property type="entry name" value="NAD(P)-binding Rossmann-fold domains"/>
    <property type="match status" value="1"/>
</dbReference>
<dbReference type="EC" id="1.1.1.133" evidence="3 6"/>
<feature type="region of interest" description="Disordered" evidence="7">
    <location>
        <begin position="1"/>
        <end position="21"/>
    </location>
</feature>
<dbReference type="Proteomes" id="UP000642488">
    <property type="component" value="Unassembled WGS sequence"/>
</dbReference>
<dbReference type="CDD" id="cd05254">
    <property type="entry name" value="dTDP_HR_like_SDR_e"/>
    <property type="match status" value="1"/>
</dbReference>
<evidence type="ECO:0000256" key="3">
    <source>
        <dbReference type="ARBA" id="ARBA00012929"/>
    </source>
</evidence>
<evidence type="ECO:0000256" key="5">
    <source>
        <dbReference type="ARBA" id="ARBA00048200"/>
    </source>
</evidence>
<dbReference type="InterPro" id="IPR036291">
    <property type="entry name" value="NAD(P)-bd_dom_sf"/>
</dbReference>
<reference evidence="9" key="1">
    <citation type="submission" date="2020-12" db="EMBL/GenBank/DDBJ databases">
        <title>Bacterial taxonomy.</title>
        <authorList>
            <person name="Pan X."/>
        </authorList>
    </citation>
    <scope>NUCLEOTIDE SEQUENCE</scope>
    <source>
        <strain evidence="9">KCTC 52957</strain>
    </source>
</reference>
<evidence type="ECO:0000259" key="8">
    <source>
        <dbReference type="Pfam" id="PF04321"/>
    </source>
</evidence>